<dbReference type="Ensembl" id="ENSXETT00000071590">
    <property type="protein sequence ID" value="ENSXETP00000080705"/>
    <property type="gene ID" value="ENSXETG00000049306"/>
</dbReference>
<evidence type="ECO:0000256" key="1">
    <source>
        <dbReference type="ARBA" id="ARBA00007905"/>
    </source>
</evidence>
<keyword evidence="2" id="KW-0273">Eye lens protein</keyword>
<comment type="similarity">
    <text evidence="1">Belongs to the aldo/keto reductase family.</text>
</comment>
<protein>
    <recommendedName>
        <fullName evidence="3">Rho crystallin</fullName>
    </recommendedName>
</protein>
<evidence type="ECO:0000256" key="4">
    <source>
        <dbReference type="SAM" id="SignalP"/>
    </source>
</evidence>
<sequence>MGTKGHKVTFLLHFVHWVFTNGWAEGVTKLVGRISHNYEEGRWTYKSNSSRLNLYLCGVVGRREAMELGPESCVTLNDGHKMPVIGFGTYAPDKFDKCLAEDATKVAIEVGFRHIDCAFFYSNEAEVGRAIKMKIGDGTVRREELFYTGKLWNTYHDPELVQPALKKSLQDLQLDYMDLFLIHMPMGLKPGADLIPRDERGHIIYHKTDLRNTWEAMEKCKDAGLVRSIGVSNFNRRQLELILNKPGLKYKPVCNQVECHIYLNQSKLLEFCQSQEIALVGYGILGSSRDEKWIDQKLPVLLEDPVLKAIARRHCKSPAQVALRYLLQRGVVALAKSSNPERIKENFQVFDFQLPEEDIKELEGLNRNLRYVDAKLWRDHPQYPFHDEY</sequence>
<dbReference type="FunFam" id="3.20.20.100:FF:000003">
    <property type="entry name" value="Aldo-keto reductase family 1 member C3"/>
    <property type="match status" value="1"/>
</dbReference>
<feature type="chain" id="PRO_5030823363" description="Rho crystallin" evidence="4">
    <location>
        <begin position="25"/>
        <end position="389"/>
    </location>
</feature>
<evidence type="ECO:0000313" key="6">
    <source>
        <dbReference type="Ensembl" id="ENSXETP00000080705"/>
    </source>
</evidence>
<dbReference type="PROSITE" id="PS00798">
    <property type="entry name" value="ALDOKETO_REDUCTASE_1"/>
    <property type="match status" value="1"/>
</dbReference>
<reference evidence="6" key="2">
    <citation type="submission" date="2020-05" db="UniProtKB">
        <authorList>
            <consortium name="Ensembl"/>
        </authorList>
    </citation>
    <scope>IDENTIFICATION</scope>
</reference>
<dbReference type="InterPro" id="IPR020471">
    <property type="entry name" value="AKR"/>
</dbReference>
<dbReference type="InParanoid" id="A0A6I8R6V0"/>
<feature type="signal peptide" evidence="4">
    <location>
        <begin position="1"/>
        <end position="24"/>
    </location>
</feature>
<evidence type="ECO:0000259" key="5">
    <source>
        <dbReference type="Pfam" id="PF00248"/>
    </source>
</evidence>
<dbReference type="PROSITE" id="PS00063">
    <property type="entry name" value="ALDOKETO_REDUCTASE_3"/>
    <property type="match status" value="1"/>
</dbReference>
<dbReference type="FunCoup" id="A0A6I8R6V0">
    <property type="interactions" value="819"/>
</dbReference>
<organism evidence="6">
    <name type="scientific">Xenopus tropicalis</name>
    <name type="common">Western clawed frog</name>
    <name type="synonym">Silurana tropicalis</name>
    <dbReference type="NCBI Taxonomy" id="8364"/>
    <lineage>
        <taxon>Eukaryota</taxon>
        <taxon>Metazoa</taxon>
        <taxon>Chordata</taxon>
        <taxon>Craniata</taxon>
        <taxon>Vertebrata</taxon>
        <taxon>Euteleostomi</taxon>
        <taxon>Amphibia</taxon>
        <taxon>Batrachia</taxon>
        <taxon>Anura</taxon>
        <taxon>Pipoidea</taxon>
        <taxon>Pipidae</taxon>
        <taxon>Xenopodinae</taxon>
        <taxon>Xenopus</taxon>
        <taxon>Silurana</taxon>
    </lineage>
</organism>
<dbReference type="InterPro" id="IPR036812">
    <property type="entry name" value="NAD(P)_OxRdtase_dom_sf"/>
</dbReference>
<dbReference type="PROSITE" id="PS00062">
    <property type="entry name" value="ALDOKETO_REDUCTASE_2"/>
    <property type="match status" value="1"/>
</dbReference>
<keyword evidence="4" id="KW-0732">Signal</keyword>
<dbReference type="Gene3D" id="3.20.20.100">
    <property type="entry name" value="NADP-dependent oxidoreductase domain"/>
    <property type="match status" value="1"/>
</dbReference>
<dbReference type="CDD" id="cd19108">
    <property type="entry name" value="AKR_AKR1C1-35"/>
    <property type="match status" value="1"/>
</dbReference>
<proteinExistence type="inferred from homology"/>
<name>A0A6I8R6V0_XENTR</name>
<feature type="domain" description="NADP-dependent oxidoreductase" evidence="5">
    <location>
        <begin position="85"/>
        <end position="366"/>
    </location>
</feature>
<dbReference type="SUPFAM" id="SSF51430">
    <property type="entry name" value="NAD(P)-linked oxidoreductase"/>
    <property type="match status" value="1"/>
</dbReference>
<dbReference type="Pfam" id="PF00248">
    <property type="entry name" value="Aldo_ket_red"/>
    <property type="match status" value="1"/>
</dbReference>
<evidence type="ECO:0000256" key="2">
    <source>
        <dbReference type="ARBA" id="ARBA00022613"/>
    </source>
</evidence>
<dbReference type="InterPro" id="IPR023210">
    <property type="entry name" value="NADP_OxRdtase_dom"/>
</dbReference>
<accession>A0A6I8R6V0</accession>
<dbReference type="PANTHER" id="PTHR11732">
    <property type="entry name" value="ALDO/KETO REDUCTASE"/>
    <property type="match status" value="1"/>
</dbReference>
<dbReference type="AlphaFoldDB" id="A0A6I8R6V0"/>
<dbReference type="GeneTree" id="ENSGT00940000153677"/>
<dbReference type="GO" id="GO:0005212">
    <property type="term" value="F:structural constituent of eye lens"/>
    <property type="evidence" value="ECO:0007669"/>
    <property type="project" value="UniProtKB-KW"/>
</dbReference>
<dbReference type="InterPro" id="IPR018170">
    <property type="entry name" value="Aldo/ket_reductase_CS"/>
</dbReference>
<reference evidence="6" key="1">
    <citation type="journal article" date="2010" name="Science">
        <title>The genome of the Western clawed frog Xenopus tropicalis.</title>
        <authorList>
            <person name="Hellsten U."/>
            <person name="Harland R.M."/>
            <person name="Gilchrist M.J."/>
            <person name="Hendrix D."/>
            <person name="Jurka J."/>
            <person name="Kapitonov V."/>
            <person name="Ovcharenko I."/>
            <person name="Putnam N.H."/>
            <person name="Shu S."/>
            <person name="Taher L."/>
            <person name="Blitz I.L."/>
            <person name="Blumberg B."/>
            <person name="Dichmann D.S."/>
            <person name="Dubchak I."/>
            <person name="Amaya E."/>
            <person name="Detter J.C."/>
            <person name="Fletcher R."/>
            <person name="Gerhard D.S."/>
            <person name="Goodstein D."/>
            <person name="Graves T."/>
            <person name="Grigoriev I.V."/>
            <person name="Grimwood J."/>
            <person name="Kawashima T."/>
            <person name="Lindquist E."/>
            <person name="Lucas S.M."/>
            <person name="Mead P.E."/>
            <person name="Mitros T."/>
            <person name="Ogino H."/>
            <person name="Ohta Y."/>
            <person name="Poliakov A.V."/>
            <person name="Pollet N."/>
            <person name="Robert J."/>
            <person name="Salamov A."/>
            <person name="Sater A.K."/>
            <person name="Schmutz J."/>
            <person name="Terry A."/>
            <person name="Vize P.D."/>
            <person name="Warren W.C."/>
            <person name="Wells D."/>
            <person name="Wills A."/>
            <person name="Wilson R.K."/>
            <person name="Zimmerman L.B."/>
            <person name="Zorn A.M."/>
            <person name="Grainger R."/>
            <person name="Grammer T."/>
            <person name="Khokha M.K."/>
            <person name="Richardson P.M."/>
            <person name="Rokhsar D.S."/>
        </authorList>
    </citation>
    <scope>NUCLEOTIDE SEQUENCE [LARGE SCALE GENOMIC DNA]</scope>
    <source>
        <strain evidence="6">Nigerian</strain>
    </source>
</reference>
<dbReference type="InterPro" id="IPR044482">
    <property type="entry name" value="AKR1C"/>
</dbReference>
<gene>
    <name evidence="6" type="primary">akr1c3</name>
</gene>
<evidence type="ECO:0000256" key="3">
    <source>
        <dbReference type="ARBA" id="ARBA00071797"/>
    </source>
</evidence>
<dbReference type="GO" id="GO:0016491">
    <property type="term" value="F:oxidoreductase activity"/>
    <property type="evidence" value="ECO:0007669"/>
    <property type="project" value="InterPro"/>
</dbReference>
<dbReference type="PRINTS" id="PR00069">
    <property type="entry name" value="ALDKETRDTASE"/>
</dbReference>